<keyword evidence="3" id="KW-1185">Reference proteome</keyword>
<feature type="transmembrane region" description="Helical" evidence="1">
    <location>
        <begin position="12"/>
        <end position="33"/>
    </location>
</feature>
<dbReference type="InterPro" id="IPR036186">
    <property type="entry name" value="Serpin_sf"/>
</dbReference>
<keyword evidence="1" id="KW-0472">Membrane</keyword>
<keyword evidence="1" id="KW-0812">Transmembrane</keyword>
<dbReference type="OrthoDB" id="9518664at2759"/>
<gene>
    <name evidence="2" type="ORF">L596_022330</name>
</gene>
<proteinExistence type="predicted"/>
<comment type="caution">
    <text evidence="2">The sequence shown here is derived from an EMBL/GenBank/DDBJ whole genome shotgun (WGS) entry which is preliminary data.</text>
</comment>
<reference evidence="2 3" key="1">
    <citation type="journal article" date="2015" name="Genome Biol.">
        <title>Comparative genomics of Steinernema reveals deeply conserved gene regulatory networks.</title>
        <authorList>
            <person name="Dillman A.R."/>
            <person name="Macchietto M."/>
            <person name="Porter C.F."/>
            <person name="Rogers A."/>
            <person name="Williams B."/>
            <person name="Antoshechkin I."/>
            <person name="Lee M.M."/>
            <person name="Goodwin Z."/>
            <person name="Lu X."/>
            <person name="Lewis E.E."/>
            <person name="Goodrich-Blair H."/>
            <person name="Stock S.P."/>
            <person name="Adams B.J."/>
            <person name="Sternberg P.W."/>
            <person name="Mortazavi A."/>
        </authorList>
    </citation>
    <scope>NUCLEOTIDE SEQUENCE [LARGE SCALE GENOMIC DNA]</scope>
    <source>
        <strain evidence="2 3">ALL</strain>
    </source>
</reference>
<dbReference type="SUPFAM" id="SSF56574">
    <property type="entry name" value="Serpins"/>
    <property type="match status" value="1"/>
</dbReference>
<evidence type="ECO:0000256" key="1">
    <source>
        <dbReference type="SAM" id="Phobius"/>
    </source>
</evidence>
<dbReference type="EMBL" id="AZBU02000007">
    <property type="protein sequence ID" value="TKR70288.1"/>
    <property type="molecule type" value="Genomic_DNA"/>
</dbReference>
<dbReference type="Proteomes" id="UP000298663">
    <property type="component" value="Unassembled WGS sequence"/>
</dbReference>
<dbReference type="InterPro" id="IPR042178">
    <property type="entry name" value="Serpin_sf_1"/>
</dbReference>
<name>A0A4U5MLF3_STECR</name>
<organism evidence="2 3">
    <name type="scientific">Steinernema carpocapsae</name>
    <name type="common">Entomopathogenic nematode</name>
    <dbReference type="NCBI Taxonomy" id="34508"/>
    <lineage>
        <taxon>Eukaryota</taxon>
        <taxon>Metazoa</taxon>
        <taxon>Ecdysozoa</taxon>
        <taxon>Nematoda</taxon>
        <taxon>Chromadorea</taxon>
        <taxon>Rhabditida</taxon>
        <taxon>Tylenchina</taxon>
        <taxon>Panagrolaimomorpha</taxon>
        <taxon>Strongyloidoidea</taxon>
        <taxon>Steinernematidae</taxon>
        <taxon>Steinernema</taxon>
    </lineage>
</organism>
<dbReference type="AlphaFoldDB" id="A0A4U5MLF3"/>
<evidence type="ECO:0000313" key="2">
    <source>
        <dbReference type="EMBL" id="TKR70288.1"/>
    </source>
</evidence>
<protein>
    <submittedName>
        <fullName evidence="2">Uncharacterized protein</fullName>
    </submittedName>
</protein>
<reference evidence="2 3" key="2">
    <citation type="journal article" date="2019" name="G3 (Bethesda)">
        <title>Hybrid Assembly of the Genome of the Entomopathogenic Nematode Steinernema carpocapsae Identifies the X-Chromosome.</title>
        <authorList>
            <person name="Serra L."/>
            <person name="Macchietto M."/>
            <person name="Macias-Munoz A."/>
            <person name="McGill C.J."/>
            <person name="Rodriguez I.M."/>
            <person name="Rodriguez B."/>
            <person name="Murad R."/>
            <person name="Mortazavi A."/>
        </authorList>
    </citation>
    <scope>NUCLEOTIDE SEQUENCE [LARGE SCALE GENOMIC DNA]</scope>
    <source>
        <strain evidence="2 3">ALL</strain>
    </source>
</reference>
<dbReference type="Gene3D" id="3.30.497.10">
    <property type="entry name" value="Antithrombin, subunit I, domain 2"/>
    <property type="match status" value="1"/>
</dbReference>
<evidence type="ECO:0000313" key="3">
    <source>
        <dbReference type="Proteomes" id="UP000298663"/>
    </source>
</evidence>
<keyword evidence="1" id="KW-1133">Transmembrane helix</keyword>
<sequence length="148" mass="16489">MIVCGQVFSETLVYIVEMWVALCLCLLHLALAVDVSYSVKSKLNDAVFRLALKLLNDKLKESAVVSPFSVAMALTSVNVGAKGNSSEQITKEIFNGFFMCLQCVDLRIAEIKQSHFMIFLAFQAIGLRTLYYTNVNKVDFAQSSKMET</sequence>
<accession>A0A4U5MLF3</accession>